<dbReference type="PaxDb" id="273075-Ta0663"/>
<protein>
    <submittedName>
        <fullName evidence="1">Uncharacterized protein</fullName>
    </submittedName>
</protein>
<gene>
    <name evidence="1" type="ordered locus">Ta0663</name>
</gene>
<reference evidence="1 2" key="1">
    <citation type="journal article" date="2000" name="Nature">
        <title>The genome sequence of the thermoacidophilic scavenger Thermoplasma acidophilum.</title>
        <authorList>
            <person name="Ruepp A."/>
            <person name="Graml W."/>
            <person name="Santos-Martinez M.L."/>
            <person name="Koretke K.K."/>
            <person name="Volker C."/>
            <person name="Mewes H.W."/>
            <person name="Frishman D."/>
            <person name="Stocker S."/>
            <person name="Lupas A.N."/>
            <person name="Baumeister W."/>
        </authorList>
    </citation>
    <scope>NUCLEOTIDE SEQUENCE [LARGE SCALE GENOMIC DNA]</scope>
    <source>
        <strain evidence="2">ATCC 25905 / DSM 1728 / JCM 9062 / NBRC 15155 / AMRC-C165</strain>
    </source>
</reference>
<dbReference type="InParanoid" id="Q9HKD8"/>
<accession>Q9HKD8</accession>
<organism evidence="1 2">
    <name type="scientific">Thermoplasma acidophilum (strain ATCC 25905 / DSM 1728 / JCM 9062 / NBRC 15155 / AMRC-C165)</name>
    <dbReference type="NCBI Taxonomy" id="273075"/>
    <lineage>
        <taxon>Archaea</taxon>
        <taxon>Methanobacteriati</taxon>
        <taxon>Thermoplasmatota</taxon>
        <taxon>Thermoplasmata</taxon>
        <taxon>Thermoplasmatales</taxon>
        <taxon>Thermoplasmataceae</taxon>
        <taxon>Thermoplasma</taxon>
    </lineage>
</organism>
<dbReference type="EnsemblBacteria" id="CAC11801">
    <property type="protein sequence ID" value="CAC11801"/>
    <property type="gene ID" value="CAC11801"/>
</dbReference>
<evidence type="ECO:0000313" key="1">
    <source>
        <dbReference type="EMBL" id="CAC11801.1"/>
    </source>
</evidence>
<keyword evidence="2" id="KW-1185">Reference proteome</keyword>
<dbReference type="OrthoDB" id="55755at2157"/>
<dbReference type="HOGENOM" id="CLU_2204197_0_0_2"/>
<evidence type="ECO:0000313" key="2">
    <source>
        <dbReference type="Proteomes" id="UP000001024"/>
    </source>
</evidence>
<dbReference type="STRING" id="273075.gene:9571883"/>
<dbReference type="EMBL" id="AL445065">
    <property type="protein sequence ID" value="CAC11801.1"/>
    <property type="molecule type" value="Genomic_DNA"/>
</dbReference>
<name>Q9HKD8_THEAC</name>
<dbReference type="eggNOG" id="arCOG06055">
    <property type="taxonomic scope" value="Archaea"/>
</dbReference>
<dbReference type="Proteomes" id="UP000001024">
    <property type="component" value="Chromosome"/>
</dbReference>
<dbReference type="KEGG" id="tac:Ta0663"/>
<dbReference type="RefSeq" id="WP_010901085.1">
    <property type="nucleotide sequence ID" value="NC_002578.1"/>
</dbReference>
<proteinExistence type="predicted"/>
<dbReference type="AlphaFoldDB" id="Q9HKD8"/>
<sequence length="116" mass="13355">MKFEYEYMETPEDLLMSLSAGFAMAMRNIATVYSYKGYLSYYTPAMSDGEELTMFVTLTKGELAPGLIDFDSENKRIEHVKKATNPEAYHFLVIRPQISTVLDKAIYDFEKSRNQP</sequence>